<dbReference type="AlphaFoldDB" id="A0A6A4IDL3"/>
<dbReference type="Proteomes" id="UP000799118">
    <property type="component" value="Unassembled WGS sequence"/>
</dbReference>
<name>A0A6A4IDL3_9AGAR</name>
<sequence>MPISSQTIHAPVVTHAHRRCGDSFKNQVRAFRVESKLFLLNTALVCKVSATFRKIVLENVDPNLPIVLRGHTAQQFDNLLSTLHSNSLPCPLNDKDLERLLDVEELSRHYSINQLQMRAESSLLALITMANTPAILSCSSQSLFRMLRLVSRVRSDHLFAFLIKMCIWRLHSRELHYVHAMRLAQPSRWNCDAQPFLKLLGHAFYAAMIDLEPNLSKGQGIGVDSPLTRAEITHVLCGYHSLRCWWDKIASKPPSYAHSPRCMYPEKCCHTWQLRYDWVAGTNRIPSPQVDAIRRLQEMHKYLTNDLSLNEDMPEACRHNALAELQKRTDELLKTVHHHFDL</sequence>
<evidence type="ECO:0000313" key="1">
    <source>
        <dbReference type="EMBL" id="KAE9407368.1"/>
    </source>
</evidence>
<dbReference type="OrthoDB" id="2914104at2759"/>
<evidence type="ECO:0000313" key="2">
    <source>
        <dbReference type="Proteomes" id="UP000799118"/>
    </source>
</evidence>
<organism evidence="1 2">
    <name type="scientific">Gymnopus androsaceus JB14</name>
    <dbReference type="NCBI Taxonomy" id="1447944"/>
    <lineage>
        <taxon>Eukaryota</taxon>
        <taxon>Fungi</taxon>
        <taxon>Dikarya</taxon>
        <taxon>Basidiomycota</taxon>
        <taxon>Agaricomycotina</taxon>
        <taxon>Agaricomycetes</taxon>
        <taxon>Agaricomycetidae</taxon>
        <taxon>Agaricales</taxon>
        <taxon>Marasmiineae</taxon>
        <taxon>Omphalotaceae</taxon>
        <taxon>Gymnopus</taxon>
    </lineage>
</organism>
<dbReference type="Gene3D" id="3.30.710.10">
    <property type="entry name" value="Potassium Channel Kv1.1, Chain A"/>
    <property type="match status" value="1"/>
</dbReference>
<dbReference type="InterPro" id="IPR011333">
    <property type="entry name" value="SKP1/BTB/POZ_sf"/>
</dbReference>
<proteinExistence type="predicted"/>
<keyword evidence="2" id="KW-1185">Reference proteome</keyword>
<dbReference type="EMBL" id="ML769396">
    <property type="protein sequence ID" value="KAE9407368.1"/>
    <property type="molecule type" value="Genomic_DNA"/>
</dbReference>
<protein>
    <recommendedName>
        <fullName evidence="3">BTB domain-containing protein</fullName>
    </recommendedName>
</protein>
<reference evidence="1" key="1">
    <citation type="journal article" date="2019" name="Environ. Microbiol.">
        <title>Fungal ecological strategies reflected in gene transcription - a case study of two litter decomposers.</title>
        <authorList>
            <person name="Barbi F."/>
            <person name="Kohler A."/>
            <person name="Barry K."/>
            <person name="Baskaran P."/>
            <person name="Daum C."/>
            <person name="Fauchery L."/>
            <person name="Ihrmark K."/>
            <person name="Kuo A."/>
            <person name="LaButti K."/>
            <person name="Lipzen A."/>
            <person name="Morin E."/>
            <person name="Grigoriev I.V."/>
            <person name="Henrissat B."/>
            <person name="Lindahl B."/>
            <person name="Martin F."/>
        </authorList>
    </citation>
    <scope>NUCLEOTIDE SEQUENCE</scope>
    <source>
        <strain evidence="1">JB14</strain>
    </source>
</reference>
<accession>A0A6A4IDL3</accession>
<gene>
    <name evidence="1" type="ORF">BT96DRAFT_874683</name>
</gene>
<evidence type="ECO:0008006" key="3">
    <source>
        <dbReference type="Google" id="ProtNLM"/>
    </source>
</evidence>